<dbReference type="InterPro" id="IPR047296">
    <property type="entry name" value="GIY-YIG_UvrC_Cho"/>
</dbReference>
<keyword evidence="5 7" id="KW-0234">DNA repair</keyword>
<dbReference type="Proteomes" id="UP001549076">
    <property type="component" value="Unassembled WGS sequence"/>
</dbReference>
<evidence type="ECO:0000256" key="3">
    <source>
        <dbReference type="ARBA" id="ARBA00022769"/>
    </source>
</evidence>
<dbReference type="InterPro" id="IPR000305">
    <property type="entry name" value="GIY-YIG_endonuc"/>
</dbReference>
<dbReference type="InterPro" id="IPR050066">
    <property type="entry name" value="UvrABC_protein_C"/>
</dbReference>
<dbReference type="NCBIfam" id="NF001824">
    <property type="entry name" value="PRK00558.1-5"/>
    <property type="match status" value="1"/>
</dbReference>
<keyword evidence="3 7" id="KW-0228">DNA excision</keyword>
<feature type="domain" description="UVR" evidence="8">
    <location>
        <begin position="240"/>
        <end position="275"/>
    </location>
</feature>
<keyword evidence="4 7" id="KW-0267">Excision nuclease</keyword>
<dbReference type="Pfam" id="PF22920">
    <property type="entry name" value="UvrC_RNaseH"/>
    <property type="match status" value="1"/>
</dbReference>
<evidence type="ECO:0000256" key="6">
    <source>
        <dbReference type="ARBA" id="ARBA00023236"/>
    </source>
</evidence>
<evidence type="ECO:0000313" key="11">
    <source>
        <dbReference type="EMBL" id="MET3792646.1"/>
    </source>
</evidence>
<evidence type="ECO:0000259" key="9">
    <source>
        <dbReference type="PROSITE" id="PS50164"/>
    </source>
</evidence>
<evidence type="ECO:0000256" key="7">
    <source>
        <dbReference type="HAMAP-Rule" id="MF_00203"/>
    </source>
</evidence>
<accession>A0ABV2N0Q2</accession>
<dbReference type="PROSITE" id="PS50151">
    <property type="entry name" value="UVR"/>
    <property type="match status" value="1"/>
</dbReference>
<dbReference type="InterPro" id="IPR035901">
    <property type="entry name" value="GIY-YIG_endonuc_sf"/>
</dbReference>
<keyword evidence="6 7" id="KW-0742">SOS response</keyword>
<comment type="subunit">
    <text evidence="7">Interacts with UvrB in an incision complex.</text>
</comment>
<dbReference type="EMBL" id="JBEPML010000009">
    <property type="protein sequence ID" value="MET3792646.1"/>
    <property type="molecule type" value="Genomic_DNA"/>
</dbReference>
<evidence type="ECO:0000256" key="4">
    <source>
        <dbReference type="ARBA" id="ARBA00022881"/>
    </source>
</evidence>
<dbReference type="CDD" id="cd10434">
    <property type="entry name" value="GIY-YIG_UvrC_Cho"/>
    <property type="match status" value="1"/>
</dbReference>
<dbReference type="InterPro" id="IPR010994">
    <property type="entry name" value="RuvA_2-like"/>
</dbReference>
<name>A0ABV2N0Q2_9HYPH</name>
<gene>
    <name evidence="7" type="primary">uvrC</name>
    <name evidence="11" type="ORF">ABID37_002864</name>
</gene>
<dbReference type="SUPFAM" id="SSF82771">
    <property type="entry name" value="GIY-YIG endonuclease"/>
    <property type="match status" value="1"/>
</dbReference>
<dbReference type="NCBIfam" id="TIGR00194">
    <property type="entry name" value="uvrC"/>
    <property type="match status" value="1"/>
</dbReference>
<keyword evidence="1 7" id="KW-0963">Cytoplasm</keyword>
<organism evidence="11 12">
    <name type="scientific">Aquamicrobium terrae</name>
    <dbReference type="NCBI Taxonomy" id="1324945"/>
    <lineage>
        <taxon>Bacteria</taxon>
        <taxon>Pseudomonadati</taxon>
        <taxon>Pseudomonadota</taxon>
        <taxon>Alphaproteobacteria</taxon>
        <taxon>Hyphomicrobiales</taxon>
        <taxon>Phyllobacteriaceae</taxon>
        <taxon>Aquamicrobium</taxon>
    </lineage>
</organism>
<evidence type="ECO:0000256" key="1">
    <source>
        <dbReference type="ARBA" id="ARBA00022490"/>
    </source>
</evidence>
<dbReference type="InterPro" id="IPR003583">
    <property type="entry name" value="Hlx-hairpin-Hlx_DNA-bd_motif"/>
</dbReference>
<dbReference type="Pfam" id="PF02151">
    <property type="entry name" value="UVR"/>
    <property type="match status" value="1"/>
</dbReference>
<dbReference type="InterPro" id="IPR001943">
    <property type="entry name" value="UVR_dom"/>
</dbReference>
<comment type="subcellular location">
    <subcellularLocation>
        <location evidence="7">Cytoplasm</location>
    </subcellularLocation>
</comment>
<dbReference type="InterPro" id="IPR001162">
    <property type="entry name" value="UvrC_RNase_H_dom"/>
</dbReference>
<dbReference type="InterPro" id="IPR036876">
    <property type="entry name" value="UVR_dom_sf"/>
</dbReference>
<evidence type="ECO:0000259" key="8">
    <source>
        <dbReference type="PROSITE" id="PS50151"/>
    </source>
</evidence>
<dbReference type="InterPro" id="IPR038476">
    <property type="entry name" value="UvrC_RNase_H_dom_sf"/>
</dbReference>
<dbReference type="Gene3D" id="3.30.420.340">
    <property type="entry name" value="UvrC, RNAse H endonuclease domain"/>
    <property type="match status" value="1"/>
</dbReference>
<evidence type="ECO:0000259" key="10">
    <source>
        <dbReference type="PROSITE" id="PS50165"/>
    </source>
</evidence>
<dbReference type="PANTHER" id="PTHR30562">
    <property type="entry name" value="UVRC/OXIDOREDUCTASE"/>
    <property type="match status" value="1"/>
</dbReference>
<dbReference type="SMART" id="SM00465">
    <property type="entry name" value="GIYc"/>
    <property type="match status" value="1"/>
</dbReference>
<feature type="domain" description="GIY-YIG" evidence="9">
    <location>
        <begin position="52"/>
        <end position="130"/>
    </location>
</feature>
<evidence type="ECO:0000256" key="5">
    <source>
        <dbReference type="ARBA" id="ARBA00023204"/>
    </source>
</evidence>
<keyword evidence="12" id="KW-1185">Reference proteome</keyword>
<comment type="function">
    <text evidence="7">The UvrABC repair system catalyzes the recognition and processing of DNA lesions. UvrC both incises the 5' and 3' sides of the lesion. The N-terminal half is responsible for the 3' incision and the C-terminal half is responsible for the 5' incision.</text>
</comment>
<dbReference type="Gene3D" id="1.10.150.20">
    <property type="entry name" value="5' to 3' exonuclease, C-terminal subdomain"/>
    <property type="match status" value="1"/>
</dbReference>
<dbReference type="PROSITE" id="PS50164">
    <property type="entry name" value="GIY_YIG"/>
    <property type="match status" value="1"/>
</dbReference>
<comment type="similarity">
    <text evidence="7">Belongs to the UvrC family.</text>
</comment>
<dbReference type="Pfam" id="PF01541">
    <property type="entry name" value="GIY-YIG"/>
    <property type="match status" value="1"/>
</dbReference>
<keyword evidence="2 7" id="KW-0227">DNA damage</keyword>
<comment type="caution">
    <text evidence="11">The sequence shown here is derived from an EMBL/GenBank/DDBJ whole genome shotgun (WGS) entry which is preliminary data.</text>
</comment>
<dbReference type="PANTHER" id="PTHR30562:SF1">
    <property type="entry name" value="UVRABC SYSTEM PROTEIN C"/>
    <property type="match status" value="1"/>
</dbReference>
<dbReference type="Pfam" id="PF08459">
    <property type="entry name" value="UvrC_RNaseH_dom"/>
    <property type="match status" value="1"/>
</dbReference>
<reference evidence="11 12" key="1">
    <citation type="submission" date="2024-06" db="EMBL/GenBank/DDBJ databases">
        <title>Genomic Encyclopedia of Type Strains, Phase IV (KMG-IV): sequencing the most valuable type-strain genomes for metagenomic binning, comparative biology and taxonomic classification.</title>
        <authorList>
            <person name="Goeker M."/>
        </authorList>
    </citation>
    <scope>NUCLEOTIDE SEQUENCE [LARGE SCALE GENOMIC DNA]</scope>
    <source>
        <strain evidence="11 12">DSM 27865</strain>
    </source>
</reference>
<proteinExistence type="inferred from homology"/>
<dbReference type="SUPFAM" id="SSF47781">
    <property type="entry name" value="RuvA domain 2-like"/>
    <property type="match status" value="1"/>
</dbReference>
<dbReference type="PROSITE" id="PS50165">
    <property type="entry name" value="UVRC"/>
    <property type="match status" value="1"/>
</dbReference>
<dbReference type="Gene3D" id="3.40.1440.10">
    <property type="entry name" value="GIY-YIG endonuclease"/>
    <property type="match status" value="1"/>
</dbReference>
<dbReference type="Pfam" id="PF14520">
    <property type="entry name" value="HHH_5"/>
    <property type="match status" value="1"/>
</dbReference>
<sequence length="659" mass="73693">MPDTELEEVAEESAAPLPEVSFTGIDLDRDGEEGESKTGAQVIQALVKRLPNAPGVYRMMNAAGDVLYVGKARSLKKRVTQYAQGRFHTNRIGRMVRETARMEFVVTRTETEALLLEANLIKRLRPRFNVLMRDDKSFPYILLTADHPSPGIYKHRGARSRKGDYYGPFASAQAVGRTINSLQRAFLLRSCTDSFYENRTRPCLLFQIKRCAAPCTGEISHEDYAALVAEAKDFLSGRSQKVKEEISQAMQRASDNLDFEHAAIYRDRLAALSHVQSHQGINPQSVEEADVFAIHQEGGQNCIQVFFFRTGQNWGNRAYFPKADPALEAGEVLGSFLAQFYDDKPTPRAVLLSHDIEERELLAEALSARAGRKIAVSVPARGEKKDLTDHALQNAREALGRRLAETSTQARLLEGFAATFGLDKAPTRIEVYDNSHIMGTNAVGAMIVAGPEGFVKNQYRKFNIRSTTITPGDDFGMMREVMERRFSRLLKEHGEEDAAEVEDTHGFPAWPDVILIDGGQGQMTAVRQILADLGIEDRVVAIGVAKGQDREAGRERFFAQGRNPFTLPVRDPVLYFVQRLRDEAHRFAIGSHRARRKKEMVRNPLDEIAGVGPTRKRALLHHFGTAKAVSRAAMDDLMEVEGISERVARLVYDHFHDNG</sequence>
<dbReference type="SUPFAM" id="SSF46600">
    <property type="entry name" value="C-terminal UvrC-binding domain of UvrB"/>
    <property type="match status" value="1"/>
</dbReference>
<dbReference type="Gene3D" id="4.10.860.10">
    <property type="entry name" value="UVR domain"/>
    <property type="match status" value="1"/>
</dbReference>
<protein>
    <recommendedName>
        <fullName evidence="7">UvrABC system protein C</fullName>
        <shortName evidence="7">Protein UvrC</shortName>
    </recommendedName>
    <alternativeName>
        <fullName evidence="7">Excinuclease ABC subunit C</fullName>
    </alternativeName>
</protein>
<dbReference type="SMART" id="SM00278">
    <property type="entry name" value="HhH1"/>
    <property type="match status" value="2"/>
</dbReference>
<feature type="domain" description="UvrC family homology region profile" evidence="10">
    <location>
        <begin position="291"/>
        <end position="530"/>
    </location>
</feature>
<evidence type="ECO:0000313" key="12">
    <source>
        <dbReference type="Proteomes" id="UP001549076"/>
    </source>
</evidence>
<dbReference type="HAMAP" id="MF_00203">
    <property type="entry name" value="UvrC"/>
    <property type="match status" value="1"/>
</dbReference>
<dbReference type="InterPro" id="IPR004791">
    <property type="entry name" value="UvrC"/>
</dbReference>
<evidence type="ECO:0000256" key="2">
    <source>
        <dbReference type="ARBA" id="ARBA00022763"/>
    </source>
</evidence>